<feature type="region of interest" description="Disordered" evidence="1">
    <location>
        <begin position="1"/>
        <end position="45"/>
    </location>
</feature>
<feature type="compositionally biased region" description="Basic and acidic residues" evidence="1">
    <location>
        <begin position="18"/>
        <end position="31"/>
    </location>
</feature>
<gene>
    <name evidence="2" type="ORF">RHTO_06653</name>
</gene>
<organism evidence="2 3">
    <name type="scientific">Rhodotorula toruloides (strain NP11)</name>
    <name type="common">Yeast</name>
    <name type="synonym">Rhodosporidium toruloides</name>
    <dbReference type="NCBI Taxonomy" id="1130832"/>
    <lineage>
        <taxon>Eukaryota</taxon>
        <taxon>Fungi</taxon>
        <taxon>Dikarya</taxon>
        <taxon>Basidiomycota</taxon>
        <taxon>Pucciniomycotina</taxon>
        <taxon>Microbotryomycetes</taxon>
        <taxon>Sporidiobolales</taxon>
        <taxon>Sporidiobolaceae</taxon>
        <taxon>Rhodotorula</taxon>
    </lineage>
</organism>
<accession>M7X3C5</accession>
<keyword evidence="3" id="KW-1185">Reference proteome</keyword>
<protein>
    <submittedName>
        <fullName evidence="2">Uncharacterized protein</fullName>
    </submittedName>
</protein>
<evidence type="ECO:0000313" key="2">
    <source>
        <dbReference type="EMBL" id="EMS18159.1"/>
    </source>
</evidence>
<dbReference type="EMBL" id="KB722687">
    <property type="protein sequence ID" value="EMS18159.1"/>
    <property type="molecule type" value="Genomic_DNA"/>
</dbReference>
<sequence>MARVSKDSSTVPRKPSGKRGDGHKTLQRERQPGNSKARHRAARHREWALRKGAEYHDGLQRWKKDKSLLRVNERAAKCNERDLERAVNPKSVHNYPDRPKNNKIQMCKDEKKSLDEIHADLELKIKKEAADRPVTIRDMNQDLAAWRDDLLSERGAQDLRRWILDILQPLIDKAKQNPPKREKVDPEYRKWQLVLRGILNKQFPLASKKTPVQVDVTSKSRSVPDVGIHLGVWCPQRTEACVTSETRANEEAAELFLRRFRALVLPRLLEKVYARNKNEALRLLELWAYARLVHREAYGKYEWIDLGPVASCVALSCGATELPHIDWSDPKAVKGFVLAAAGEWEGADLLISDLLAQIPIRGGQCVSAPFRNYRHCSTPFWAKTPEERLIVVLFWNAGLMPPVEEIGLKTPMDCLGHPICLKNFPKLRKIIYKDDFIRIVDRTAALEDAMNKHLKRKTGFWASYASRGARAEGSDLVEKRFNPRQHPKHPKDPQRGVVFDQKSLTMQYYTE</sequence>
<dbReference type="HOGENOM" id="CLU_533347_0_0_1"/>
<reference evidence="2 3" key="1">
    <citation type="journal article" date="2012" name="Nat. Commun.">
        <title>A multi-omic map of the lipid-producing yeast Rhodosporidium toruloides.</title>
        <authorList>
            <person name="Zhu Z."/>
            <person name="Zhang S."/>
            <person name="Liu H."/>
            <person name="Shen H."/>
            <person name="Lin X."/>
            <person name="Yang F."/>
            <person name="Zhou Y.J."/>
            <person name="Jin G."/>
            <person name="Ye M."/>
            <person name="Zou H."/>
            <person name="Zou H."/>
            <person name="Zhao Z.K."/>
        </authorList>
    </citation>
    <scope>NUCLEOTIDE SEQUENCE [LARGE SCALE GENOMIC DNA]</scope>
    <source>
        <strain evidence="2 3">NP11</strain>
    </source>
</reference>
<evidence type="ECO:0000313" key="3">
    <source>
        <dbReference type="Proteomes" id="UP000016926"/>
    </source>
</evidence>
<dbReference type="AlphaFoldDB" id="M7X3C5"/>
<name>M7X3C5_RHOT1</name>
<dbReference type="GeneID" id="27370666"/>
<dbReference type="Gene3D" id="3.60.130.30">
    <property type="match status" value="1"/>
</dbReference>
<dbReference type="Proteomes" id="UP000016926">
    <property type="component" value="Unassembled WGS sequence"/>
</dbReference>
<dbReference type="RefSeq" id="XP_016269278.1">
    <property type="nucleotide sequence ID" value="XM_016420313.1"/>
</dbReference>
<evidence type="ECO:0000256" key="1">
    <source>
        <dbReference type="SAM" id="MobiDB-lite"/>
    </source>
</evidence>
<proteinExistence type="predicted"/>